<dbReference type="InterPro" id="IPR036864">
    <property type="entry name" value="Zn2-C6_fun-type_DNA-bd_sf"/>
</dbReference>
<evidence type="ECO:0000259" key="8">
    <source>
        <dbReference type="PROSITE" id="PS50048"/>
    </source>
</evidence>
<dbReference type="Proteomes" id="UP001271007">
    <property type="component" value="Unassembled WGS sequence"/>
</dbReference>
<dbReference type="GO" id="GO:0000981">
    <property type="term" value="F:DNA-binding transcription factor activity, RNA polymerase II-specific"/>
    <property type="evidence" value="ECO:0007669"/>
    <property type="project" value="InterPro"/>
</dbReference>
<accession>A0AAJ0GFM1</accession>
<evidence type="ECO:0000313" key="9">
    <source>
        <dbReference type="EMBL" id="KAK3056610.1"/>
    </source>
</evidence>
<reference evidence="9" key="1">
    <citation type="submission" date="2023-04" db="EMBL/GenBank/DDBJ databases">
        <title>Black Yeasts Isolated from many extreme environments.</title>
        <authorList>
            <person name="Coleine C."/>
            <person name="Stajich J.E."/>
            <person name="Selbmann L."/>
        </authorList>
    </citation>
    <scope>NUCLEOTIDE SEQUENCE</scope>
    <source>
        <strain evidence="9">CCFEE 5312</strain>
    </source>
</reference>
<keyword evidence="10" id="KW-1185">Reference proteome</keyword>
<dbReference type="InterPro" id="IPR001138">
    <property type="entry name" value="Zn2Cys6_DnaBD"/>
</dbReference>
<comment type="caution">
    <text evidence="9">The sequence shown here is derived from an EMBL/GenBank/DDBJ whole genome shotgun (WGS) entry which is preliminary data.</text>
</comment>
<sequence length="683" mass="75564">MLNTFRAYDPTTIWSKSNSTACEQCYARKVKCELLNDDKSTCRQCADHSIVCKPRTRKRKASLDESSSGLTEAPCILRSEASDVSSTPSKRRASIIGTAKQPPKAVKRSNSVSVPLFVRERGGGHSPGSSDPTESPAQDLFRNASFISRSAILGNDFQDIDHAHPERAVPDDKVSSTDIKTLKLHGAFDLPDLPLRQSLVEAYVEKCYTWMPVIDLSIFTGASQGADSSLLLLQAVILVGALMRPDVCTKAFCDRQYQRTKALILSGYERHPLNILAALCLVQWYTPTAPKDVSTDVPRFWNTYAVGLAQQMGLQRAPKPGSPNLGLRNRIWWTMVARDNLTASAHGRPRIIQPEDCTGPLPAVGDFSPQQDIRSEIFVQYAGITRILGDLCQCITRKGEASLDDKQSIAMRLSTYLETLPDHLRLYGASGLAQSYSLDIAQLHVPILMAITILFRPRTVYQLDSASAGSATAAFLGFRVFQAIHFREQTRYLSSAFAWYLLVTAIPLLSCTKVPALCDEANEALDAVESVLDTLGRVRPAAANNLRSVKAIRKAMMSKPITSATPTAASEQEPNVVLHQLGRQLLETYGFDSLQQYDQIADILGEHHQSRVERSTHAAAHTLSRLSGRRDPDFAFSGHLTPEPDHFQPLAQQDLQNAFTAIFEDDTLSTSWMMRDWLDELQL</sequence>
<keyword evidence="4" id="KW-0238">DNA-binding</keyword>
<dbReference type="Pfam" id="PF04082">
    <property type="entry name" value="Fungal_trans"/>
    <property type="match status" value="1"/>
</dbReference>
<keyword evidence="6" id="KW-0539">Nucleus</keyword>
<evidence type="ECO:0000256" key="3">
    <source>
        <dbReference type="ARBA" id="ARBA00023015"/>
    </source>
</evidence>
<keyword evidence="5" id="KW-0804">Transcription</keyword>
<dbReference type="PANTHER" id="PTHR47171:SF2">
    <property type="entry name" value="TRANSCRIPTION FACTOR, PUTATIVE-RELATED"/>
    <property type="match status" value="1"/>
</dbReference>
<keyword evidence="3" id="KW-0805">Transcription regulation</keyword>
<dbReference type="AlphaFoldDB" id="A0AAJ0GFM1"/>
<dbReference type="InterPro" id="IPR052073">
    <property type="entry name" value="Amide_Lactam_Regulators"/>
</dbReference>
<dbReference type="CDD" id="cd12148">
    <property type="entry name" value="fungal_TF_MHR"/>
    <property type="match status" value="1"/>
</dbReference>
<evidence type="ECO:0000256" key="6">
    <source>
        <dbReference type="ARBA" id="ARBA00023242"/>
    </source>
</evidence>
<dbReference type="PROSITE" id="PS50048">
    <property type="entry name" value="ZN2_CY6_FUNGAL_2"/>
    <property type="match status" value="1"/>
</dbReference>
<feature type="region of interest" description="Disordered" evidence="7">
    <location>
        <begin position="118"/>
        <end position="137"/>
    </location>
</feature>
<evidence type="ECO:0000256" key="4">
    <source>
        <dbReference type="ARBA" id="ARBA00023125"/>
    </source>
</evidence>
<evidence type="ECO:0000256" key="2">
    <source>
        <dbReference type="ARBA" id="ARBA00022833"/>
    </source>
</evidence>
<evidence type="ECO:0000256" key="7">
    <source>
        <dbReference type="SAM" id="MobiDB-lite"/>
    </source>
</evidence>
<keyword evidence="2" id="KW-0862">Zinc</keyword>
<dbReference type="PANTHER" id="PTHR47171">
    <property type="entry name" value="FARA-RELATED"/>
    <property type="match status" value="1"/>
</dbReference>
<organism evidence="9 10">
    <name type="scientific">Extremus antarcticus</name>
    <dbReference type="NCBI Taxonomy" id="702011"/>
    <lineage>
        <taxon>Eukaryota</taxon>
        <taxon>Fungi</taxon>
        <taxon>Dikarya</taxon>
        <taxon>Ascomycota</taxon>
        <taxon>Pezizomycotina</taxon>
        <taxon>Dothideomycetes</taxon>
        <taxon>Dothideomycetidae</taxon>
        <taxon>Mycosphaerellales</taxon>
        <taxon>Extremaceae</taxon>
        <taxon>Extremus</taxon>
    </lineage>
</organism>
<dbReference type="InterPro" id="IPR007219">
    <property type="entry name" value="XnlR_reg_dom"/>
</dbReference>
<dbReference type="SUPFAM" id="SSF57701">
    <property type="entry name" value="Zn2/Cys6 DNA-binding domain"/>
    <property type="match status" value="1"/>
</dbReference>
<dbReference type="GO" id="GO:0008270">
    <property type="term" value="F:zinc ion binding"/>
    <property type="evidence" value="ECO:0007669"/>
    <property type="project" value="InterPro"/>
</dbReference>
<evidence type="ECO:0000313" key="10">
    <source>
        <dbReference type="Proteomes" id="UP001271007"/>
    </source>
</evidence>
<feature type="region of interest" description="Disordered" evidence="7">
    <location>
        <begin position="81"/>
        <end position="110"/>
    </location>
</feature>
<dbReference type="CDD" id="cd00067">
    <property type="entry name" value="GAL4"/>
    <property type="match status" value="1"/>
</dbReference>
<name>A0AAJ0GFM1_9PEZI</name>
<dbReference type="SMART" id="SM00906">
    <property type="entry name" value="Fungal_trans"/>
    <property type="match status" value="1"/>
</dbReference>
<feature type="domain" description="Zn(2)-C6 fungal-type" evidence="8">
    <location>
        <begin position="21"/>
        <end position="52"/>
    </location>
</feature>
<feature type="compositionally biased region" description="Polar residues" evidence="7">
    <location>
        <begin position="127"/>
        <end position="136"/>
    </location>
</feature>
<dbReference type="GO" id="GO:0003677">
    <property type="term" value="F:DNA binding"/>
    <property type="evidence" value="ECO:0007669"/>
    <property type="project" value="UniProtKB-KW"/>
</dbReference>
<keyword evidence="1" id="KW-0479">Metal-binding</keyword>
<protein>
    <recommendedName>
        <fullName evidence="8">Zn(2)-C6 fungal-type domain-containing protein</fullName>
    </recommendedName>
</protein>
<dbReference type="EMBL" id="JAWDJX010000005">
    <property type="protein sequence ID" value="KAK3056610.1"/>
    <property type="molecule type" value="Genomic_DNA"/>
</dbReference>
<dbReference type="GO" id="GO:0006351">
    <property type="term" value="P:DNA-templated transcription"/>
    <property type="evidence" value="ECO:0007669"/>
    <property type="project" value="InterPro"/>
</dbReference>
<evidence type="ECO:0000256" key="1">
    <source>
        <dbReference type="ARBA" id="ARBA00022723"/>
    </source>
</evidence>
<evidence type="ECO:0000256" key="5">
    <source>
        <dbReference type="ARBA" id="ARBA00023163"/>
    </source>
</evidence>
<proteinExistence type="predicted"/>
<gene>
    <name evidence="9" type="ORF">LTR09_002403</name>
</gene>